<reference evidence="1 2" key="1">
    <citation type="submission" date="2021-06" db="EMBL/GenBank/DDBJ databases">
        <title>Caerostris extrusa draft genome.</title>
        <authorList>
            <person name="Kono N."/>
            <person name="Arakawa K."/>
        </authorList>
    </citation>
    <scope>NUCLEOTIDE SEQUENCE [LARGE SCALE GENOMIC DNA]</scope>
</reference>
<organism evidence="1 2">
    <name type="scientific">Caerostris extrusa</name>
    <name type="common">Bark spider</name>
    <name type="synonym">Caerostris bankana</name>
    <dbReference type="NCBI Taxonomy" id="172846"/>
    <lineage>
        <taxon>Eukaryota</taxon>
        <taxon>Metazoa</taxon>
        <taxon>Ecdysozoa</taxon>
        <taxon>Arthropoda</taxon>
        <taxon>Chelicerata</taxon>
        <taxon>Arachnida</taxon>
        <taxon>Araneae</taxon>
        <taxon>Araneomorphae</taxon>
        <taxon>Entelegynae</taxon>
        <taxon>Araneoidea</taxon>
        <taxon>Araneidae</taxon>
        <taxon>Caerostris</taxon>
    </lineage>
</organism>
<name>A0AAV4R2K3_CAEEX</name>
<dbReference type="EMBL" id="BPLR01007058">
    <property type="protein sequence ID" value="GIY14298.1"/>
    <property type="molecule type" value="Genomic_DNA"/>
</dbReference>
<gene>
    <name evidence="1" type="ORF">CEXT_581071</name>
</gene>
<evidence type="ECO:0000313" key="2">
    <source>
        <dbReference type="Proteomes" id="UP001054945"/>
    </source>
</evidence>
<protein>
    <submittedName>
        <fullName evidence="1">Uncharacterized protein</fullName>
    </submittedName>
</protein>
<dbReference type="Proteomes" id="UP001054945">
    <property type="component" value="Unassembled WGS sequence"/>
</dbReference>
<evidence type="ECO:0000313" key="1">
    <source>
        <dbReference type="EMBL" id="GIY14298.1"/>
    </source>
</evidence>
<accession>A0AAV4R2K3</accession>
<keyword evidence="2" id="KW-1185">Reference proteome</keyword>
<dbReference type="AlphaFoldDB" id="A0AAV4R2K3"/>
<proteinExistence type="predicted"/>
<sequence>MNSKSSQSEPRQPFYLSRSEHAHGSLSPMTQRRSFQSNGNSCPEGVTADFREGVFLIRRLSSSCALGGQWVLAERRTFFSWNLSCRFGSIAKQTCCLLFIGIVMQVVLEGDRLVRFEIVEFPGSVYYGDLCLVSIN</sequence>
<comment type="caution">
    <text evidence="1">The sequence shown here is derived from an EMBL/GenBank/DDBJ whole genome shotgun (WGS) entry which is preliminary data.</text>
</comment>